<feature type="domain" description="CoA carboxyltransferase C-terminal" evidence="20">
    <location>
        <begin position="239"/>
        <end position="475"/>
    </location>
</feature>
<keyword evidence="12" id="KW-0863">Zinc-finger</keyword>
<evidence type="ECO:0000256" key="3">
    <source>
        <dbReference type="ARBA" id="ARBA00006102"/>
    </source>
</evidence>
<feature type="domain" description="CoA carboxyltransferase N-terminal" evidence="19">
    <location>
        <begin position="1"/>
        <end position="236"/>
    </location>
</feature>
<evidence type="ECO:0000256" key="17">
    <source>
        <dbReference type="ARBA" id="ARBA00025280"/>
    </source>
</evidence>
<evidence type="ECO:0000256" key="4">
    <source>
        <dbReference type="ARBA" id="ARBA00006276"/>
    </source>
</evidence>
<evidence type="ECO:0000256" key="10">
    <source>
        <dbReference type="ARBA" id="ARBA00022679"/>
    </source>
</evidence>
<dbReference type="PROSITE" id="PS50989">
    <property type="entry name" value="COA_CT_CTER"/>
    <property type="match status" value="1"/>
</dbReference>
<keyword evidence="11" id="KW-0547">Nucleotide-binding</keyword>
<dbReference type="PANTHER" id="PTHR42995:SF5">
    <property type="entry name" value="ACETYL-COENZYME A CARBOXYLASE CARBOXYL TRANSFERASE SUBUNIT BETA, CHLOROPLASTIC"/>
    <property type="match status" value="1"/>
</dbReference>
<comment type="catalytic activity">
    <reaction evidence="18">
        <text>N(6)-carboxybiotinyl-L-lysyl-[protein] + acetyl-CoA = N(6)-biotinyl-L-lysyl-[protein] + malonyl-CoA</text>
        <dbReference type="Rhea" id="RHEA:54728"/>
        <dbReference type="Rhea" id="RHEA-COMP:10505"/>
        <dbReference type="Rhea" id="RHEA-COMP:10506"/>
        <dbReference type="ChEBI" id="CHEBI:57288"/>
        <dbReference type="ChEBI" id="CHEBI:57384"/>
        <dbReference type="ChEBI" id="CHEBI:83144"/>
        <dbReference type="ChEBI" id="CHEBI:83145"/>
        <dbReference type="EC" id="2.1.3.15"/>
    </reaction>
</comment>
<dbReference type="SUPFAM" id="SSF52096">
    <property type="entry name" value="ClpP/crotonase"/>
    <property type="match status" value="2"/>
</dbReference>
<evidence type="ECO:0000313" key="21">
    <source>
        <dbReference type="EMBL" id="WTY34369.1"/>
    </source>
</evidence>
<evidence type="ECO:0000256" key="6">
    <source>
        <dbReference type="ARBA" id="ARBA00011664"/>
    </source>
</evidence>
<evidence type="ECO:0000256" key="15">
    <source>
        <dbReference type="ARBA" id="ARBA00023098"/>
    </source>
</evidence>
<dbReference type="Proteomes" id="UP001621418">
    <property type="component" value="Chromosome"/>
</dbReference>
<evidence type="ECO:0000256" key="18">
    <source>
        <dbReference type="ARBA" id="ARBA00049152"/>
    </source>
</evidence>
<evidence type="ECO:0000256" key="5">
    <source>
        <dbReference type="ARBA" id="ARBA00010284"/>
    </source>
</evidence>
<keyword evidence="10" id="KW-0808">Transferase</keyword>
<comment type="subcellular location">
    <subcellularLocation>
        <location evidence="2">Cytoplasm</location>
    </subcellularLocation>
</comment>
<dbReference type="InterPro" id="IPR029045">
    <property type="entry name" value="ClpP/crotonase-like_dom_sf"/>
</dbReference>
<evidence type="ECO:0000256" key="12">
    <source>
        <dbReference type="ARBA" id="ARBA00022771"/>
    </source>
</evidence>
<dbReference type="Pfam" id="PF01039">
    <property type="entry name" value="Carboxyl_trans"/>
    <property type="match status" value="1"/>
</dbReference>
<dbReference type="EC" id="2.1.3.15" evidence="7"/>
<keyword evidence="12" id="KW-0479">Metal-binding</keyword>
<keyword evidence="22" id="KW-1185">Reference proteome</keyword>
<name>A0ABZ1N363_9NOCA</name>
<keyword evidence="16" id="KW-0275">Fatty acid biosynthesis</keyword>
<dbReference type="PROSITE" id="PS50980">
    <property type="entry name" value="COA_CT_NTER"/>
    <property type="match status" value="1"/>
</dbReference>
<dbReference type="InterPro" id="IPR011763">
    <property type="entry name" value="COA_CT_C"/>
</dbReference>
<evidence type="ECO:0000256" key="9">
    <source>
        <dbReference type="ARBA" id="ARBA00022516"/>
    </source>
</evidence>
<dbReference type="PRINTS" id="PR01070">
    <property type="entry name" value="ACCCTRFRASEB"/>
</dbReference>
<evidence type="ECO:0000256" key="8">
    <source>
        <dbReference type="ARBA" id="ARBA00018312"/>
    </source>
</evidence>
<keyword evidence="9" id="KW-0444">Lipid biosynthesis</keyword>
<protein>
    <recommendedName>
        <fullName evidence="8">Acetyl-coenzyme A carboxylase carboxyl transferase subunits beta/alpha</fullName>
        <ecNumber evidence="7">2.1.3.15</ecNumber>
    </recommendedName>
</protein>
<evidence type="ECO:0000256" key="2">
    <source>
        <dbReference type="ARBA" id="ARBA00004496"/>
    </source>
</evidence>
<comment type="similarity">
    <text evidence="4">In the C-terminal section; belongs to the AccA family.</text>
</comment>
<comment type="subunit">
    <text evidence="6">Acetyl-CoA carboxylase is a heterotetramer composed of biotin carboxyl carrier protein (AccB), biotin carboxylase (AccC) and two subunits of ACCase subunit beta/alpha.</text>
</comment>
<dbReference type="InterPro" id="IPR011762">
    <property type="entry name" value="COA_CT_N"/>
</dbReference>
<keyword evidence="13" id="KW-0276">Fatty acid metabolism</keyword>
<dbReference type="RefSeq" id="WP_405146681.1">
    <property type="nucleotide sequence ID" value="NZ_CP109527.1"/>
</dbReference>
<comment type="similarity">
    <text evidence="5">In the N-terminal section; belongs to the AccD/PCCB family.</text>
</comment>
<dbReference type="InterPro" id="IPR001095">
    <property type="entry name" value="Acetyl_CoA_COase_a_su"/>
</dbReference>
<evidence type="ECO:0000256" key="14">
    <source>
        <dbReference type="ARBA" id="ARBA00022840"/>
    </source>
</evidence>
<dbReference type="InterPro" id="IPR000438">
    <property type="entry name" value="Acetyl_CoA_COase_Trfase_b_su"/>
</dbReference>
<dbReference type="PANTHER" id="PTHR42995">
    <property type="entry name" value="ACETYL-COENZYME A CARBOXYLASE CARBOXYL TRANSFERASE SUBUNIT BETA, CHLOROPLASTIC"/>
    <property type="match status" value="1"/>
</dbReference>
<proteinExistence type="inferred from homology"/>
<dbReference type="EMBL" id="CP109527">
    <property type="protein sequence ID" value="WTY34369.1"/>
    <property type="molecule type" value="Genomic_DNA"/>
</dbReference>
<reference evidence="21 22" key="1">
    <citation type="submission" date="2022-10" db="EMBL/GenBank/DDBJ databases">
        <title>The complete genomes of actinobacterial strains from the NBC collection.</title>
        <authorList>
            <person name="Joergensen T.S."/>
            <person name="Alvarez Arevalo M."/>
            <person name="Sterndorff E.B."/>
            <person name="Faurdal D."/>
            <person name="Vuksanovic O."/>
            <person name="Mourched A.-S."/>
            <person name="Charusanti P."/>
            <person name="Shaw S."/>
            <person name="Blin K."/>
            <person name="Weber T."/>
        </authorList>
    </citation>
    <scope>NUCLEOTIDE SEQUENCE [LARGE SCALE GENOMIC DNA]</scope>
    <source>
        <strain evidence="21 22">NBC_01413</strain>
    </source>
</reference>
<evidence type="ECO:0000259" key="20">
    <source>
        <dbReference type="PROSITE" id="PS50989"/>
    </source>
</evidence>
<dbReference type="Pfam" id="PF03255">
    <property type="entry name" value="ACCA"/>
    <property type="match status" value="1"/>
</dbReference>
<dbReference type="InterPro" id="IPR034733">
    <property type="entry name" value="AcCoA_carboxyl_beta"/>
</dbReference>
<evidence type="ECO:0000256" key="16">
    <source>
        <dbReference type="ARBA" id="ARBA00023160"/>
    </source>
</evidence>
<comment type="cofactor">
    <cofactor evidence="1">
        <name>Zn(2+)</name>
        <dbReference type="ChEBI" id="CHEBI:29105"/>
    </cofactor>
</comment>
<comment type="function">
    <text evidence="17">Component of the acetyl coenzyme A carboxylase (ACC) complex. Biotin carboxylase (BC) catalyzes the carboxylation of biotin on its carrier protein (BCCP) and then the CO(2) group is transferred by the transcarboxylase to acetyl-CoA to form malonyl-CoA.</text>
</comment>
<evidence type="ECO:0000259" key="19">
    <source>
        <dbReference type="PROSITE" id="PS50980"/>
    </source>
</evidence>
<evidence type="ECO:0000256" key="13">
    <source>
        <dbReference type="ARBA" id="ARBA00022832"/>
    </source>
</evidence>
<evidence type="ECO:0000313" key="22">
    <source>
        <dbReference type="Proteomes" id="UP001621418"/>
    </source>
</evidence>
<dbReference type="Gene3D" id="3.90.226.10">
    <property type="entry name" value="2-enoyl-CoA Hydratase, Chain A, domain 1"/>
    <property type="match status" value="2"/>
</dbReference>
<keyword evidence="14" id="KW-0067">ATP-binding</keyword>
<keyword evidence="12" id="KW-0862">Zinc</keyword>
<evidence type="ECO:0000256" key="1">
    <source>
        <dbReference type="ARBA" id="ARBA00001947"/>
    </source>
</evidence>
<gene>
    <name evidence="21" type="ORF">OG308_24020</name>
</gene>
<keyword evidence="15" id="KW-0443">Lipid metabolism</keyword>
<evidence type="ECO:0000256" key="7">
    <source>
        <dbReference type="ARBA" id="ARBA00011883"/>
    </source>
</evidence>
<organism evidence="21 22">
    <name type="scientific">Nocardia salmonicida</name>
    <dbReference type="NCBI Taxonomy" id="53431"/>
    <lineage>
        <taxon>Bacteria</taxon>
        <taxon>Bacillati</taxon>
        <taxon>Actinomycetota</taxon>
        <taxon>Actinomycetes</taxon>
        <taxon>Mycobacteriales</taxon>
        <taxon>Nocardiaceae</taxon>
        <taxon>Nocardia</taxon>
    </lineage>
</organism>
<comment type="similarity">
    <text evidence="3">Belongs to the AccD/PCCB family.</text>
</comment>
<evidence type="ECO:0000256" key="11">
    <source>
        <dbReference type="ARBA" id="ARBA00022741"/>
    </source>
</evidence>
<sequence length="505" mass="53316">MTRRSAAEIRDLVIDRGSWRCWDRAPREIDADHEYRSELLRARAETGIDEAVTTGRATVQGRNVALVIGEFGFMGGSIGVAAGERIATAIRRATAARIPIVALPSSGGTRMQEGTPAFLQMIRITAAVNEHKAAHLPYLVYLRHPTTGGVFASWASLGHITVAEPGALLGFLGPRVYESLYGEPFPADVQVAENLHRHGLVDAVLPPEQLPGLIGCALSIISPPRSTPIMPGGSDDIGIPDLGGDGDAWASVVASRTVERPGVRELLEHTATEWLTLHGAGEKDPGLIVALARCGDVSFVLLGQDRRGQTAATPLGPAALREARRGMRLASDLRLPLVSVIDTAGAALSKAAEEGGLAAEIAHCISDMVSLDVPTVSVLLGQGTGGAALALVPADAVIAAQHGWLSPLPPEGASAILYHDTTHAPEMAARQRISSTDLRMVGLVDVIVPEAPNTVADPALFCTRVGAAIAAELHRLVSLDDRVRERLRIERFERVGLPIERAVGA</sequence>
<accession>A0ABZ1N363</accession>